<keyword evidence="2" id="KW-1185">Reference proteome</keyword>
<dbReference type="Proteomes" id="UP000182034">
    <property type="component" value="Unassembled WGS sequence"/>
</dbReference>
<gene>
    <name evidence="1" type="ORF">SAMN05216324_12161</name>
</gene>
<name>A0A1K2IVW3_9FLAO</name>
<protein>
    <submittedName>
        <fullName evidence="1">Uncharacterized protein</fullName>
    </submittedName>
</protein>
<evidence type="ECO:0000313" key="2">
    <source>
        <dbReference type="Proteomes" id="UP000182034"/>
    </source>
</evidence>
<evidence type="ECO:0000313" key="1">
    <source>
        <dbReference type="EMBL" id="SFZ96557.1"/>
    </source>
</evidence>
<dbReference type="AlphaFoldDB" id="A0A1K2IVW3"/>
<reference evidence="2" key="1">
    <citation type="submission" date="2016-10" db="EMBL/GenBank/DDBJ databases">
        <authorList>
            <person name="Varghese N."/>
            <person name="Submissions S."/>
        </authorList>
    </citation>
    <scope>NUCLEOTIDE SEQUENCE [LARGE SCALE GENOMIC DNA]</scope>
    <source>
        <strain evidence="2">SUR2</strain>
    </source>
</reference>
<proteinExistence type="predicted"/>
<organism evidence="1 2">
    <name type="scientific">Chryseobacterium limigenitum</name>
    <dbReference type="NCBI Taxonomy" id="1612149"/>
    <lineage>
        <taxon>Bacteria</taxon>
        <taxon>Pseudomonadati</taxon>
        <taxon>Bacteroidota</taxon>
        <taxon>Flavobacteriia</taxon>
        <taxon>Flavobacteriales</taxon>
        <taxon>Weeksellaceae</taxon>
        <taxon>Chryseobacterium group</taxon>
        <taxon>Chryseobacterium</taxon>
    </lineage>
</organism>
<accession>A0A1K2IVW3</accession>
<sequence length="65" mass="7460">MILPDENTGLKSALFFKLISTTLTYHSLYVNSYSLMVSNLLFYPSLYFQNLFITNSETLGMILII</sequence>
<dbReference type="EMBL" id="FPKW01000021">
    <property type="protein sequence ID" value="SFZ96557.1"/>
    <property type="molecule type" value="Genomic_DNA"/>
</dbReference>